<reference evidence="12" key="2">
    <citation type="submission" date="2007-11" db="EMBL/GenBank/DDBJ databases">
        <title>Complete sequence of Delftia acidovorans DSM 14801 / SPH-1.</title>
        <authorList>
            <person name="Copeland A."/>
            <person name="Lucas S."/>
            <person name="Lapidus A."/>
            <person name="Barry K."/>
            <person name="Glavina del Rio T."/>
            <person name="Dalin E."/>
            <person name="Tice H."/>
            <person name="Pitluck S."/>
            <person name="Lowry S."/>
            <person name="Clum A."/>
            <person name="Schmutz J."/>
            <person name="Larimer F."/>
            <person name="Land M."/>
            <person name="Hauser L."/>
            <person name="Kyrpides N."/>
            <person name="Kim E."/>
            <person name="Schleheck D."/>
            <person name="Richardson P."/>
        </authorList>
    </citation>
    <scope>NUCLEOTIDE SEQUENCE [LARGE SCALE GENOMIC DNA]</scope>
    <source>
        <strain evidence="12">DSM 14801 / SPH-1</strain>
    </source>
</reference>
<dbReference type="EC" id="5.6.2.4" evidence="7"/>
<evidence type="ECO:0000256" key="2">
    <source>
        <dbReference type="ARBA" id="ARBA00022801"/>
    </source>
</evidence>
<dbReference type="AlphaFoldDB" id="A9C2R1"/>
<evidence type="ECO:0000256" key="6">
    <source>
        <dbReference type="ARBA" id="ARBA00034617"/>
    </source>
</evidence>
<dbReference type="PANTHER" id="PTHR11070">
    <property type="entry name" value="UVRD / RECB / PCRA DNA HELICASE FAMILY MEMBER"/>
    <property type="match status" value="1"/>
</dbReference>
<evidence type="ECO:0000256" key="1">
    <source>
        <dbReference type="ARBA" id="ARBA00022741"/>
    </source>
</evidence>
<dbReference type="KEGG" id="dac:Daci_3778"/>
<organism evidence="11 12">
    <name type="scientific">Delftia acidovorans (strain DSM 14801 / SPH-1)</name>
    <dbReference type="NCBI Taxonomy" id="398578"/>
    <lineage>
        <taxon>Bacteria</taxon>
        <taxon>Pseudomonadati</taxon>
        <taxon>Pseudomonadota</taxon>
        <taxon>Betaproteobacteria</taxon>
        <taxon>Burkholderiales</taxon>
        <taxon>Comamonadaceae</taxon>
        <taxon>Delftia</taxon>
    </lineage>
</organism>
<dbReference type="InterPro" id="IPR014017">
    <property type="entry name" value="DNA_helicase_UvrD-like_C"/>
</dbReference>
<dbReference type="Gene3D" id="3.40.50.300">
    <property type="entry name" value="P-loop containing nucleotide triphosphate hydrolases"/>
    <property type="match status" value="2"/>
</dbReference>
<dbReference type="GO" id="GO:0016887">
    <property type="term" value="F:ATP hydrolysis activity"/>
    <property type="evidence" value="ECO:0007669"/>
    <property type="project" value="RHEA"/>
</dbReference>
<evidence type="ECO:0000256" key="9">
    <source>
        <dbReference type="PROSITE-ProRule" id="PRU00560"/>
    </source>
</evidence>
<proteinExistence type="predicted"/>
<comment type="catalytic activity">
    <reaction evidence="6">
        <text>Couples ATP hydrolysis with the unwinding of duplex DNA by translocating in the 3'-5' direction.</text>
        <dbReference type="EC" id="5.6.2.4"/>
    </reaction>
</comment>
<reference evidence="11 12" key="1">
    <citation type="journal article" date="2004" name="Appl. Environ. Microbiol.">
        <title>Mineralization of individual congeners of linear alkylbenzenesulfonate by defined pairs of heterotrophic bacteria.</title>
        <authorList>
            <person name="Schleheck D."/>
            <person name="Knepper T.P."/>
            <person name="Fischer K."/>
            <person name="Cook A.M."/>
        </authorList>
    </citation>
    <scope>NUCLEOTIDE SEQUENCE [LARGE SCALE GENOMIC DNA]</scope>
    <source>
        <strain evidence="12">DSM 14801 / SPH-1</strain>
    </source>
</reference>
<keyword evidence="4 9" id="KW-0067">ATP-binding</keyword>
<evidence type="ECO:0000256" key="5">
    <source>
        <dbReference type="ARBA" id="ARBA00023235"/>
    </source>
</evidence>
<accession>A9C2R1</accession>
<protein>
    <recommendedName>
        <fullName evidence="7">DNA 3'-5' helicase</fullName>
        <ecNumber evidence="7">5.6.2.4</ecNumber>
    </recommendedName>
</protein>
<dbReference type="InterPro" id="IPR027417">
    <property type="entry name" value="P-loop_NTPase"/>
</dbReference>
<evidence type="ECO:0000256" key="3">
    <source>
        <dbReference type="ARBA" id="ARBA00022806"/>
    </source>
</evidence>
<dbReference type="PROSITE" id="PS51198">
    <property type="entry name" value="UVRD_HELICASE_ATP_BIND"/>
    <property type="match status" value="1"/>
</dbReference>
<dbReference type="SUPFAM" id="SSF52540">
    <property type="entry name" value="P-loop containing nucleoside triphosphate hydrolases"/>
    <property type="match status" value="1"/>
</dbReference>
<dbReference type="PANTHER" id="PTHR11070:SF63">
    <property type="entry name" value="DNA HELICASE IV"/>
    <property type="match status" value="1"/>
</dbReference>
<comment type="catalytic activity">
    <reaction evidence="8">
        <text>ATP + H2O = ADP + phosphate + H(+)</text>
        <dbReference type="Rhea" id="RHEA:13065"/>
        <dbReference type="ChEBI" id="CHEBI:15377"/>
        <dbReference type="ChEBI" id="CHEBI:15378"/>
        <dbReference type="ChEBI" id="CHEBI:30616"/>
        <dbReference type="ChEBI" id="CHEBI:43474"/>
        <dbReference type="ChEBI" id="CHEBI:456216"/>
        <dbReference type="EC" id="5.6.2.4"/>
    </reaction>
</comment>
<feature type="binding site" evidence="9">
    <location>
        <begin position="67"/>
        <end position="74"/>
    </location>
    <ligand>
        <name>ATP</name>
        <dbReference type="ChEBI" id="CHEBI:30616"/>
    </ligand>
</feature>
<evidence type="ECO:0000256" key="4">
    <source>
        <dbReference type="ARBA" id="ARBA00022840"/>
    </source>
</evidence>
<evidence type="ECO:0000259" key="10">
    <source>
        <dbReference type="PROSITE" id="PS51198"/>
    </source>
</evidence>
<gene>
    <name evidence="11" type="ordered locus">Daci_3778</name>
</gene>
<dbReference type="GO" id="GO:0000725">
    <property type="term" value="P:recombinational repair"/>
    <property type="evidence" value="ECO:0007669"/>
    <property type="project" value="TreeGrafter"/>
</dbReference>
<evidence type="ECO:0000313" key="12">
    <source>
        <dbReference type="Proteomes" id="UP000000784"/>
    </source>
</evidence>
<dbReference type="STRING" id="398578.Daci_3778"/>
<dbReference type="EMBL" id="CP000884">
    <property type="protein sequence ID" value="ABX36410.1"/>
    <property type="molecule type" value="Genomic_DNA"/>
</dbReference>
<dbReference type="Pfam" id="PF13361">
    <property type="entry name" value="UvrD_C"/>
    <property type="match status" value="1"/>
</dbReference>
<dbReference type="GO" id="GO:0003677">
    <property type="term" value="F:DNA binding"/>
    <property type="evidence" value="ECO:0007669"/>
    <property type="project" value="InterPro"/>
</dbReference>
<keyword evidence="12" id="KW-1185">Reference proteome</keyword>
<dbReference type="eggNOG" id="COG0210">
    <property type="taxonomic scope" value="Bacteria"/>
</dbReference>
<sequence length="689" mass="76461">MGARRRRHGGFHCHGPCFHPLSTTFPRFAPMSLRSLEFPTDHGQPLLLSREQQAILAHEGRSAIVAALAGVGKTTTLACKVVQACRSGQAQRILVLAYSRSGVAAFHHRLKQLVREVPPQVQITTVERWAAQQIRRRDPAARFLADRVALQARVREAHAALCERLAWQPDPLFEQPGDLDLDAFWDFNLSAKKSLMPQRLAEEGMGLASFCEEYLLDYRMAGLFFEYERRRIDHCGDPLYYAEGDCSHALASDALQGQALDLPRYDLVVFDEMHDLDPASLQLLRALVGTSGCAFLGAGDFNQHIEAQAWSVFRDKLHQLDDFLPQATATLALTQSRRFGPQIAKAVNALFNVGLTAAPTRFSTVQQLQHTDDSQCIDQLLQIQAGLARGTPTAAPGELPSPGARNPSLTVILRHEQDACALEWAIHRAGKSASFYGFKRFYLQREIALLLGLCYAHGMQALSWKAEVSVLGSEILAAFVEGALFYGKGSVDGADMADPSSRHTLAQRMAGEMLHNPQIIWRFLGNQSSLQGGQRNFQAFGSFLQLPLALQSDARSLLEQADVWGLFAGVALSQAQTAALRQRVKAFMDSVAGMAVPDMLVQVAAMATRFERTVRAERGFDFHLSTIEEAKGKEYEHVALPFMEPGRFPASAPHALAFLERNRLYVAMTRARKRLWLLEHAERRVQPFA</sequence>
<name>A9C2R1_DELAS</name>
<dbReference type="InterPro" id="IPR014016">
    <property type="entry name" value="UvrD-like_ATP-bd"/>
</dbReference>
<feature type="domain" description="UvrD-like helicase ATP-binding" evidence="10">
    <location>
        <begin position="46"/>
        <end position="340"/>
    </location>
</feature>
<dbReference type="Proteomes" id="UP000000784">
    <property type="component" value="Chromosome"/>
</dbReference>
<keyword evidence="2 9" id="KW-0378">Hydrolase</keyword>
<keyword evidence="3 9" id="KW-0347">Helicase</keyword>
<evidence type="ECO:0000256" key="8">
    <source>
        <dbReference type="ARBA" id="ARBA00048988"/>
    </source>
</evidence>
<keyword evidence="5" id="KW-0413">Isomerase</keyword>
<dbReference type="GO" id="GO:0005524">
    <property type="term" value="F:ATP binding"/>
    <property type="evidence" value="ECO:0007669"/>
    <property type="project" value="UniProtKB-UniRule"/>
</dbReference>
<dbReference type="Pfam" id="PF13245">
    <property type="entry name" value="AAA_19"/>
    <property type="match status" value="1"/>
</dbReference>
<dbReference type="HOGENOM" id="CLU_428090_0_0_4"/>
<dbReference type="GO" id="GO:0043138">
    <property type="term" value="F:3'-5' DNA helicase activity"/>
    <property type="evidence" value="ECO:0007669"/>
    <property type="project" value="UniProtKB-EC"/>
</dbReference>
<dbReference type="GO" id="GO:0005829">
    <property type="term" value="C:cytosol"/>
    <property type="evidence" value="ECO:0007669"/>
    <property type="project" value="TreeGrafter"/>
</dbReference>
<evidence type="ECO:0000313" key="11">
    <source>
        <dbReference type="EMBL" id="ABX36410.1"/>
    </source>
</evidence>
<dbReference type="InterPro" id="IPR000212">
    <property type="entry name" value="DNA_helicase_UvrD/REP"/>
</dbReference>
<evidence type="ECO:0000256" key="7">
    <source>
        <dbReference type="ARBA" id="ARBA00034808"/>
    </source>
</evidence>
<keyword evidence="1 9" id="KW-0547">Nucleotide-binding</keyword>